<reference evidence="2" key="1">
    <citation type="submission" date="2021-01" db="EMBL/GenBank/DDBJ databases">
        <authorList>
            <person name="Corre E."/>
            <person name="Pelletier E."/>
            <person name="Niang G."/>
            <person name="Scheremetjew M."/>
            <person name="Finn R."/>
            <person name="Kale V."/>
            <person name="Holt S."/>
            <person name="Cochrane G."/>
            <person name="Meng A."/>
            <person name="Brown T."/>
            <person name="Cohen L."/>
        </authorList>
    </citation>
    <scope>NUCLEOTIDE SEQUENCE</scope>
    <source>
        <strain evidence="2">CCMP3124</strain>
    </source>
</reference>
<dbReference type="EMBL" id="HBGI01000847">
    <property type="protein sequence ID" value="CAD9238799.1"/>
    <property type="molecule type" value="Transcribed_RNA"/>
</dbReference>
<evidence type="ECO:0000313" key="2">
    <source>
        <dbReference type="EMBL" id="CAD9238799.1"/>
    </source>
</evidence>
<name>A0A6T5WDH9_9RHOD</name>
<organism evidence="2">
    <name type="scientific">Erythrolobus australicus</name>
    <dbReference type="NCBI Taxonomy" id="1077150"/>
    <lineage>
        <taxon>Eukaryota</taxon>
        <taxon>Rhodophyta</taxon>
        <taxon>Bangiophyceae</taxon>
        <taxon>Porphyridiales</taxon>
        <taxon>Porphyridiaceae</taxon>
        <taxon>Erythrolobus</taxon>
    </lineage>
</organism>
<evidence type="ECO:0000313" key="1">
    <source>
        <dbReference type="EMBL" id="CAD9238795.1"/>
    </source>
</evidence>
<accession>A0A6T5WDH9</accession>
<protein>
    <recommendedName>
        <fullName evidence="3">Hemerythrin-like domain-containing protein</fullName>
    </recommendedName>
</protein>
<dbReference type="EMBL" id="HBGI01000836">
    <property type="protein sequence ID" value="CAD9238795.1"/>
    <property type="molecule type" value="Transcribed_RNA"/>
</dbReference>
<gene>
    <name evidence="1" type="ORF">EAUS1353_LOCUS525</name>
    <name evidence="2" type="ORF">EAUS1353_LOCUS529</name>
</gene>
<dbReference type="Gene3D" id="1.20.120.520">
    <property type="entry name" value="nmb1532 protein domain like"/>
    <property type="match status" value="1"/>
</dbReference>
<sequence>MSSRTISDMSSVALKRDDTHLQVSDLSTVSRDSGSDNAPISSFLRGKSRCQAPWLADGLVLDFSLSDPTDGWLSDKPVSLHNGLRCELKAMTRALHGMYLLQENTTDVQLKNFFKWLKDLALVFHTHLEAEDSILFPLVKKRLAENQIARETLPTEEQQVRVSLRLNKLTGLALEFGKAKVSKVKLINEMRKRAAEFIPLALENMLQKERNEYIMAETYMSPDRDGKRLQKQMVMHWTKTLGVYKCCTTGLAICQNWMDAEERENLEQITKEKIRYQVLYTARMKSSDRKRRDLIRELLNVSAQAKYEV</sequence>
<proteinExistence type="predicted"/>
<dbReference type="AlphaFoldDB" id="A0A6T5WDH9"/>
<evidence type="ECO:0008006" key="3">
    <source>
        <dbReference type="Google" id="ProtNLM"/>
    </source>
</evidence>